<evidence type="ECO:0000313" key="4">
    <source>
        <dbReference type="EMBL" id="RVW23882.1"/>
    </source>
</evidence>
<dbReference type="Pfam" id="PF03108">
    <property type="entry name" value="DBD_Tnp_Mut"/>
    <property type="match status" value="1"/>
</dbReference>
<feature type="region of interest" description="Disordered" evidence="1">
    <location>
        <begin position="31"/>
        <end position="53"/>
    </location>
</feature>
<dbReference type="PANTHER" id="PTHR46033">
    <property type="entry name" value="PROTEIN MAIN-LIKE 2"/>
    <property type="match status" value="1"/>
</dbReference>
<dbReference type="InterPro" id="IPR019557">
    <property type="entry name" value="AminoTfrase-like_pln_mobile"/>
</dbReference>
<evidence type="ECO:0000259" key="3">
    <source>
        <dbReference type="Pfam" id="PF10536"/>
    </source>
</evidence>
<comment type="caution">
    <text evidence="4">The sequence shown here is derived from an EMBL/GenBank/DDBJ whole genome shotgun (WGS) entry which is preliminary data.</text>
</comment>
<feature type="compositionally biased region" description="Acidic residues" evidence="1">
    <location>
        <begin position="35"/>
        <end position="50"/>
    </location>
</feature>
<dbReference type="PANTHER" id="PTHR46033:SF8">
    <property type="entry name" value="PROTEIN MAINTENANCE OF MERISTEMS-LIKE"/>
    <property type="match status" value="1"/>
</dbReference>
<protein>
    <submittedName>
        <fullName evidence="4">Serine/threonine-protein phosphatase 7 long form-like</fullName>
    </submittedName>
</protein>
<organism evidence="4 5">
    <name type="scientific">Vitis vinifera</name>
    <name type="common">Grape</name>
    <dbReference type="NCBI Taxonomy" id="29760"/>
    <lineage>
        <taxon>Eukaryota</taxon>
        <taxon>Viridiplantae</taxon>
        <taxon>Streptophyta</taxon>
        <taxon>Embryophyta</taxon>
        <taxon>Tracheophyta</taxon>
        <taxon>Spermatophyta</taxon>
        <taxon>Magnoliopsida</taxon>
        <taxon>eudicotyledons</taxon>
        <taxon>Gunneridae</taxon>
        <taxon>Pentapetalae</taxon>
        <taxon>rosids</taxon>
        <taxon>Vitales</taxon>
        <taxon>Vitaceae</taxon>
        <taxon>Viteae</taxon>
        <taxon>Vitis</taxon>
    </lineage>
</organism>
<dbReference type="GO" id="GO:0010073">
    <property type="term" value="P:meristem maintenance"/>
    <property type="evidence" value="ECO:0007669"/>
    <property type="project" value="InterPro"/>
</dbReference>
<evidence type="ECO:0000259" key="2">
    <source>
        <dbReference type="Pfam" id="PF03108"/>
    </source>
</evidence>
<feature type="compositionally biased region" description="Polar residues" evidence="1">
    <location>
        <begin position="643"/>
        <end position="653"/>
    </location>
</feature>
<reference evidence="4 5" key="1">
    <citation type="journal article" date="2018" name="PLoS Genet.">
        <title>Population sequencing reveals clonal diversity and ancestral inbreeding in the grapevine cultivar Chardonnay.</title>
        <authorList>
            <person name="Roach M.J."/>
            <person name="Johnson D.L."/>
            <person name="Bohlmann J."/>
            <person name="van Vuuren H.J."/>
            <person name="Jones S.J."/>
            <person name="Pretorius I.S."/>
            <person name="Schmidt S.A."/>
            <person name="Borneman A.R."/>
        </authorList>
    </citation>
    <scope>NUCLEOTIDE SEQUENCE [LARGE SCALE GENOMIC DNA]</scope>
    <source>
        <strain evidence="5">cv. Chardonnay</strain>
        <tissue evidence="4">Leaf</tissue>
    </source>
</reference>
<dbReference type="InterPro" id="IPR044824">
    <property type="entry name" value="MAIN-like"/>
</dbReference>
<dbReference type="InterPro" id="IPR004332">
    <property type="entry name" value="Transposase_MuDR"/>
</dbReference>
<evidence type="ECO:0000313" key="5">
    <source>
        <dbReference type="Proteomes" id="UP000288805"/>
    </source>
</evidence>
<dbReference type="Pfam" id="PF10536">
    <property type="entry name" value="PMD"/>
    <property type="match status" value="1"/>
</dbReference>
<proteinExistence type="predicted"/>
<evidence type="ECO:0000256" key="1">
    <source>
        <dbReference type="SAM" id="MobiDB-lite"/>
    </source>
</evidence>
<feature type="domain" description="Aminotransferase-like plant mobile" evidence="3">
    <location>
        <begin position="497"/>
        <end position="619"/>
    </location>
</feature>
<gene>
    <name evidence="4" type="primary">MAIL3_124</name>
    <name evidence="4" type="ORF">CK203_094630</name>
</gene>
<dbReference type="AlphaFoldDB" id="A0A438CKZ4"/>
<dbReference type="EMBL" id="QGNW01002184">
    <property type="protein sequence ID" value="RVW23882.1"/>
    <property type="molecule type" value="Genomic_DNA"/>
</dbReference>
<feature type="domain" description="Transposase MuDR plant" evidence="2">
    <location>
        <begin position="150"/>
        <end position="214"/>
    </location>
</feature>
<name>A0A438CKZ4_VITVI</name>
<sequence length="816" mass="90954">MNSPIGNCIPLLLGENDGASNVQNPFTFEHRSKEDEEDEEGIQCDDDSVGAEDVHNDVNQDREDSSHFLAVCEAIEREQMRCVVVDVGGCNLSNIPDTEDLDDPIELSPMQYHLAPSLQFENVENIVHVVSSDWTPWGNTLTGHSIREFTVGQIFNSKGDLKHAVRMYSINSHQEYIVLSSTKKLLVLRCKKVEQSQCPWTLRATIVKGTSLFESNKYSGPYTCVNSCMNQDHHQLDLNLIAAHIEGMIKTQFTLSVATIQASVVERFGYRISYSKALKEGFKHYHPVLTIDGTHLYGKYKGIVMITMGAILEAKVEKFNMHMDTIGRINQDSLSWLEVVPFEKWALSHDGDRLYGIMTTNTSEMFSSVLKGARSFPITAFVQSTFYRVNSYFAVRREHGASRLALGEEYTPYVDAKINANVVKAGSYEVVLYDHFQGLFHMKASTGSKKTSSGVVPPPSHIRGSAISARWLHEQFSYPPTGVNDVILQCYARAFILALLVLAYPYRELCRASLDSVTEISGPITLLQLWSCERLHVGQLDFGCPLVPIVVLHVYDDVVDGLHDHLLLNEVLWEPYTTNLIAHISVICQVDEEIWQTMSPLICFDIIEWLRPKRVLRQFHDLEETHRISIDVLRAIGEDHRVYSTQEPSTSLGPSMRPPSLITPMRVPPIRGRGRGGRRAGQRHVPLASTLVQPSHPPVTSTLPLFQPSTSLKSPLSPLDVSIPAHSSLPETTIPSTLTPIEPFISLDLYFFPHVTSIQTSSPPSPPPPQPSISLDALPPVIESIAPSPVIESITPPFVTEPIAPLLFLEGTTHAT</sequence>
<accession>A0A438CKZ4</accession>
<dbReference type="Proteomes" id="UP000288805">
    <property type="component" value="Unassembled WGS sequence"/>
</dbReference>
<feature type="region of interest" description="Disordered" evidence="1">
    <location>
        <begin position="643"/>
        <end position="668"/>
    </location>
</feature>